<dbReference type="EMBL" id="CP058910">
    <property type="protein sequence ID" value="QLH77840.1"/>
    <property type="molecule type" value="Genomic_DNA"/>
</dbReference>
<reference evidence="2 3" key="1">
    <citation type="submission" date="2020-07" db="EMBL/GenBank/DDBJ databases">
        <title>Halosimplex pelagicum sp. nov. and Halosimplex rubrum sp. nov., isolated from salted brown alga Laminaria, and emended description of the genus Halosimplex.</title>
        <authorList>
            <person name="Cui H."/>
        </authorList>
    </citation>
    <scope>NUCLEOTIDE SEQUENCE [LARGE SCALE GENOMIC DNA]</scope>
    <source>
        <strain evidence="2 3">R27</strain>
    </source>
</reference>
<organism evidence="2 3">
    <name type="scientific">Halosimplex rubrum</name>
    <dbReference type="NCBI Taxonomy" id="869889"/>
    <lineage>
        <taxon>Archaea</taxon>
        <taxon>Methanobacteriati</taxon>
        <taxon>Methanobacteriota</taxon>
        <taxon>Stenosarchaea group</taxon>
        <taxon>Halobacteria</taxon>
        <taxon>Halobacteriales</taxon>
        <taxon>Haloarculaceae</taxon>
        <taxon>Halosimplex</taxon>
    </lineage>
</organism>
<feature type="transmembrane region" description="Helical" evidence="1">
    <location>
        <begin position="52"/>
        <end position="73"/>
    </location>
</feature>
<keyword evidence="1" id="KW-1133">Transmembrane helix</keyword>
<keyword evidence="1" id="KW-0472">Membrane</keyword>
<dbReference type="GeneID" id="56078449"/>
<evidence type="ECO:0000313" key="3">
    <source>
        <dbReference type="Proteomes" id="UP000509667"/>
    </source>
</evidence>
<dbReference type="KEGG" id="hrr:HZS55_11260"/>
<sequence length="74" mass="7825">MKNVRVRGVDRPARPTRGATFVFVLDFGDAFDREDLDRDHSLAYRLGNRGGAVLAVAVGLVTLAVGIVSVVAAG</sequence>
<keyword evidence="3" id="KW-1185">Reference proteome</keyword>
<evidence type="ECO:0000256" key="1">
    <source>
        <dbReference type="SAM" id="Phobius"/>
    </source>
</evidence>
<accession>A0A7D5P9R8</accession>
<protein>
    <submittedName>
        <fullName evidence="2">Uncharacterized protein</fullName>
    </submittedName>
</protein>
<dbReference type="AlphaFoldDB" id="A0A7D5P9R8"/>
<evidence type="ECO:0000313" key="2">
    <source>
        <dbReference type="EMBL" id="QLH77840.1"/>
    </source>
</evidence>
<proteinExistence type="predicted"/>
<dbReference type="RefSeq" id="WP_179907739.1">
    <property type="nucleotide sequence ID" value="NZ_CP058910.1"/>
</dbReference>
<dbReference type="OrthoDB" id="242730at2157"/>
<dbReference type="Proteomes" id="UP000509667">
    <property type="component" value="Chromosome"/>
</dbReference>
<name>A0A7D5P9R8_9EURY</name>
<gene>
    <name evidence="2" type="ORF">HZS55_11260</name>
</gene>
<keyword evidence="1" id="KW-0812">Transmembrane</keyword>